<evidence type="ECO:0000259" key="2">
    <source>
        <dbReference type="Pfam" id="PF01464"/>
    </source>
</evidence>
<dbReference type="Pfam" id="PF01464">
    <property type="entry name" value="SLT"/>
    <property type="match status" value="1"/>
</dbReference>
<comment type="similarity">
    <text evidence="1">Belongs to the transglycosylase Slt family.</text>
</comment>
<dbReference type="GO" id="GO:0016020">
    <property type="term" value="C:membrane"/>
    <property type="evidence" value="ECO:0007669"/>
    <property type="project" value="InterPro"/>
</dbReference>
<dbReference type="PANTHER" id="PTHR37423:SF2">
    <property type="entry name" value="MEMBRANE-BOUND LYTIC MUREIN TRANSGLYCOSYLASE C"/>
    <property type="match status" value="1"/>
</dbReference>
<dbReference type="GO" id="GO:0000270">
    <property type="term" value="P:peptidoglycan metabolic process"/>
    <property type="evidence" value="ECO:0007669"/>
    <property type="project" value="InterPro"/>
</dbReference>
<evidence type="ECO:0000313" key="5">
    <source>
        <dbReference type="Proteomes" id="UP000502699"/>
    </source>
</evidence>
<evidence type="ECO:0000256" key="1">
    <source>
        <dbReference type="ARBA" id="ARBA00007734"/>
    </source>
</evidence>
<dbReference type="GO" id="GO:0008933">
    <property type="term" value="F:peptidoglycan lytic transglycosylase activity"/>
    <property type="evidence" value="ECO:0007669"/>
    <property type="project" value="InterPro"/>
</dbReference>
<organism evidence="4 5">
    <name type="scientific">Caldichromatium japonicum</name>
    <dbReference type="NCBI Taxonomy" id="2699430"/>
    <lineage>
        <taxon>Bacteria</taxon>
        <taxon>Pseudomonadati</taxon>
        <taxon>Pseudomonadota</taxon>
        <taxon>Gammaproteobacteria</taxon>
        <taxon>Chromatiales</taxon>
        <taxon>Chromatiaceae</taxon>
        <taxon>Caldichromatium</taxon>
    </lineage>
</organism>
<name>A0A6G7VC35_9GAMM</name>
<dbReference type="PROSITE" id="PS00922">
    <property type="entry name" value="TRANSGLYCOSYLASE"/>
    <property type="match status" value="1"/>
</dbReference>
<dbReference type="EMBL" id="CP048029">
    <property type="protein sequence ID" value="QIK37512.1"/>
    <property type="molecule type" value="Genomic_DNA"/>
</dbReference>
<gene>
    <name evidence="4" type="ORF">GWK36_05440</name>
</gene>
<dbReference type="Gene3D" id="1.10.530.10">
    <property type="match status" value="1"/>
</dbReference>
<evidence type="ECO:0000259" key="3">
    <source>
        <dbReference type="Pfam" id="PF13511"/>
    </source>
</evidence>
<dbReference type="SUPFAM" id="SSF53955">
    <property type="entry name" value="Lysozyme-like"/>
    <property type="match status" value="1"/>
</dbReference>
<dbReference type="AlphaFoldDB" id="A0A6G7VC35"/>
<feature type="domain" description="DUF4124" evidence="3">
    <location>
        <begin position="27"/>
        <end position="67"/>
    </location>
</feature>
<dbReference type="Pfam" id="PF13511">
    <property type="entry name" value="DUF4124"/>
    <property type="match status" value="1"/>
</dbReference>
<dbReference type="InterPro" id="IPR008258">
    <property type="entry name" value="Transglycosylase_SLT_dom_1"/>
</dbReference>
<keyword evidence="5" id="KW-1185">Reference proteome</keyword>
<protein>
    <submittedName>
        <fullName evidence="4">Lytic transglycosylase domain-containing protein</fullName>
    </submittedName>
</protein>
<accession>A0A6G7VC35</accession>
<dbReference type="InterPro" id="IPR023346">
    <property type="entry name" value="Lysozyme-like_dom_sf"/>
</dbReference>
<evidence type="ECO:0000313" key="4">
    <source>
        <dbReference type="EMBL" id="QIK37512.1"/>
    </source>
</evidence>
<dbReference type="PANTHER" id="PTHR37423">
    <property type="entry name" value="SOLUBLE LYTIC MUREIN TRANSGLYCOSYLASE-RELATED"/>
    <property type="match status" value="1"/>
</dbReference>
<reference evidence="5" key="1">
    <citation type="submission" date="2020-01" db="EMBL/GenBank/DDBJ databases">
        <title>Caldichromatium gen. nov., sp. nov., a thermophilic purple sulfur bacterium member of the family Chromatiaceae isolated from Nakabusa hot spring, Japan.</title>
        <authorList>
            <person name="Saini M.K."/>
            <person name="Hanada S."/>
            <person name="Tank M."/>
        </authorList>
    </citation>
    <scope>NUCLEOTIDE SEQUENCE [LARGE SCALE GENOMIC DNA]</scope>
    <source>
        <strain evidence="5">No.7</strain>
    </source>
</reference>
<dbReference type="KEGG" id="cjap:GWK36_05440"/>
<dbReference type="InterPro" id="IPR025392">
    <property type="entry name" value="DUF4124"/>
</dbReference>
<sequence>MLSPGRHLLGGSKRMDETARLTWFFSALALLVPGLLKADIYKYVDAVGHVYFTDTPLQGNRYRLEWQREASKVVSGNLTATDPRAGIIAQGRVLTSRPAAPLTQSQSERRALYHPLVLVNARRYGLSPSLIHAIIRAESSYNPQAVSPKGAQGLMQLMPATAARYGVRDPFDPAENIRGGAAYLRDLLDLFGQDVKLALAGYNAGEGAVLKYGRQIPPYDETQEYVRRVLHFYVDERPASFILTAR</sequence>
<feature type="domain" description="Transglycosylase SLT" evidence="2">
    <location>
        <begin position="119"/>
        <end position="215"/>
    </location>
</feature>
<dbReference type="CDD" id="cd00254">
    <property type="entry name" value="LT-like"/>
    <property type="match status" value="1"/>
</dbReference>
<proteinExistence type="inferred from homology"/>
<dbReference type="Proteomes" id="UP000502699">
    <property type="component" value="Chromosome"/>
</dbReference>
<dbReference type="InterPro" id="IPR000189">
    <property type="entry name" value="Transglyc_AS"/>
</dbReference>